<dbReference type="EMBL" id="CADCTB010000104">
    <property type="protein sequence ID" value="CAA9239531.1"/>
    <property type="molecule type" value="Genomic_DNA"/>
</dbReference>
<gene>
    <name evidence="1" type="ORF">AVDCRST_MAG10-1599</name>
</gene>
<organism evidence="1">
    <name type="scientific">uncultured Acidimicrobiales bacterium</name>
    <dbReference type="NCBI Taxonomy" id="310071"/>
    <lineage>
        <taxon>Bacteria</taxon>
        <taxon>Bacillati</taxon>
        <taxon>Actinomycetota</taxon>
        <taxon>Acidimicrobiia</taxon>
        <taxon>Acidimicrobiales</taxon>
        <taxon>environmental samples</taxon>
    </lineage>
</organism>
<sequence>MSKVTSRWDPIRAVLVTELRGPVDVAEVEAWRNGLQMELDRIPDGTRFRLLLDLTGFEPAALDAHKAMRTVVPCLLLAHGMRPAFLDLFPETAEPEVRTERGVVCVAFANVHHDPDKMARYEERIATGNQRFFTSRAAAEEWVLGVKWPPVDEGDDVRSIVQS</sequence>
<dbReference type="AlphaFoldDB" id="A0A6J4I1W1"/>
<evidence type="ECO:0000313" key="1">
    <source>
        <dbReference type="EMBL" id="CAA9239531.1"/>
    </source>
</evidence>
<accession>A0A6J4I1W1</accession>
<reference evidence="1" key="1">
    <citation type="submission" date="2020-02" db="EMBL/GenBank/DDBJ databases">
        <authorList>
            <person name="Meier V. D."/>
        </authorList>
    </citation>
    <scope>NUCLEOTIDE SEQUENCE</scope>
    <source>
        <strain evidence="1">AVDCRST_MAG10</strain>
    </source>
</reference>
<evidence type="ECO:0008006" key="2">
    <source>
        <dbReference type="Google" id="ProtNLM"/>
    </source>
</evidence>
<proteinExistence type="predicted"/>
<name>A0A6J4I1W1_9ACTN</name>
<protein>
    <recommendedName>
        <fullName evidence="2">STAS/SEC14 domain-containing protein</fullName>
    </recommendedName>
</protein>